<keyword evidence="2" id="KW-0547">Nucleotide-binding</keyword>
<evidence type="ECO:0000256" key="2">
    <source>
        <dbReference type="ARBA" id="ARBA00022741"/>
    </source>
</evidence>
<reference evidence="5 6" key="1">
    <citation type="submission" date="2018-09" db="EMBL/GenBank/DDBJ databases">
        <title>A high-quality reference genome of wild soybean provides a powerful tool to mine soybean genomes.</title>
        <authorList>
            <person name="Xie M."/>
            <person name="Chung C.Y.L."/>
            <person name="Li M.-W."/>
            <person name="Wong F.-L."/>
            <person name="Chan T.-F."/>
            <person name="Lam H.-M."/>
        </authorList>
    </citation>
    <scope>NUCLEOTIDE SEQUENCE [LARGE SCALE GENOMIC DNA]</scope>
    <source>
        <strain evidence="6">cv. W05</strain>
        <tissue evidence="5">Hypocotyl of etiolated seedlings</tissue>
    </source>
</reference>
<comment type="caution">
    <text evidence="5">The sequence shown here is derived from an EMBL/GenBank/DDBJ whole genome shotgun (WGS) entry which is preliminary data.</text>
</comment>
<sequence>MAEMAVSFARDKLLSLLSNEANLLSGIPKEFADIRKVLDVIQAFLKDADSRAANEGDNTNEGIRTLVKELSFALSDYSLH</sequence>
<evidence type="ECO:0000256" key="1">
    <source>
        <dbReference type="ARBA" id="ARBA00022737"/>
    </source>
</evidence>
<keyword evidence="6" id="KW-1185">Reference proteome</keyword>
<accession>A0A445FRG8</accession>
<evidence type="ECO:0000313" key="6">
    <source>
        <dbReference type="Proteomes" id="UP000289340"/>
    </source>
</evidence>
<organism evidence="5 6">
    <name type="scientific">Glycine soja</name>
    <name type="common">Wild soybean</name>
    <dbReference type="NCBI Taxonomy" id="3848"/>
    <lineage>
        <taxon>Eukaryota</taxon>
        <taxon>Viridiplantae</taxon>
        <taxon>Streptophyta</taxon>
        <taxon>Embryophyta</taxon>
        <taxon>Tracheophyta</taxon>
        <taxon>Spermatophyta</taxon>
        <taxon>Magnoliopsida</taxon>
        <taxon>eudicotyledons</taxon>
        <taxon>Gunneridae</taxon>
        <taxon>Pentapetalae</taxon>
        <taxon>rosids</taxon>
        <taxon>fabids</taxon>
        <taxon>Fabales</taxon>
        <taxon>Fabaceae</taxon>
        <taxon>Papilionoideae</taxon>
        <taxon>50 kb inversion clade</taxon>
        <taxon>NPAAA clade</taxon>
        <taxon>indigoferoid/millettioid clade</taxon>
        <taxon>Phaseoleae</taxon>
        <taxon>Glycine</taxon>
        <taxon>Glycine subgen. Soja</taxon>
    </lineage>
</organism>
<name>A0A445FRG8_GLYSO</name>
<dbReference type="GO" id="GO:0006952">
    <property type="term" value="P:defense response"/>
    <property type="evidence" value="ECO:0007669"/>
    <property type="project" value="UniProtKB-KW"/>
</dbReference>
<proteinExistence type="predicted"/>
<dbReference type="GO" id="GO:0000166">
    <property type="term" value="F:nucleotide binding"/>
    <property type="evidence" value="ECO:0007669"/>
    <property type="project" value="UniProtKB-KW"/>
</dbReference>
<dbReference type="Pfam" id="PF18052">
    <property type="entry name" value="Rx_N"/>
    <property type="match status" value="1"/>
</dbReference>
<keyword evidence="3" id="KW-0611">Plant defense</keyword>
<evidence type="ECO:0000256" key="3">
    <source>
        <dbReference type="ARBA" id="ARBA00022821"/>
    </source>
</evidence>
<dbReference type="AlphaFoldDB" id="A0A445FRG8"/>
<dbReference type="InterPro" id="IPR041118">
    <property type="entry name" value="Rx_N"/>
</dbReference>
<dbReference type="Gene3D" id="1.20.5.4130">
    <property type="match status" value="1"/>
</dbReference>
<evidence type="ECO:0000259" key="4">
    <source>
        <dbReference type="Pfam" id="PF18052"/>
    </source>
</evidence>
<feature type="domain" description="Disease resistance N-terminal" evidence="4">
    <location>
        <begin position="5"/>
        <end position="71"/>
    </location>
</feature>
<dbReference type="EMBL" id="QZWG01000018">
    <property type="protein sequence ID" value="RZB51500.1"/>
    <property type="molecule type" value="Genomic_DNA"/>
</dbReference>
<dbReference type="Proteomes" id="UP000289340">
    <property type="component" value="Chromosome 18"/>
</dbReference>
<protein>
    <recommendedName>
        <fullName evidence="4">Disease resistance N-terminal domain-containing protein</fullName>
    </recommendedName>
</protein>
<evidence type="ECO:0000313" key="5">
    <source>
        <dbReference type="EMBL" id="RZB51500.1"/>
    </source>
</evidence>
<gene>
    <name evidence="5" type="ORF">D0Y65_048076</name>
</gene>
<keyword evidence="1" id="KW-0677">Repeat</keyword>